<feature type="signal peptide" evidence="2">
    <location>
        <begin position="1"/>
        <end position="35"/>
    </location>
</feature>
<reference evidence="4 5" key="1">
    <citation type="submission" date="2019-01" db="EMBL/GenBank/DDBJ databases">
        <title>Draft genomes of a novel of Aminipila strains.</title>
        <authorList>
            <person name="Ma S."/>
        </authorList>
    </citation>
    <scope>NUCLEOTIDE SEQUENCE [LARGE SCALE GENOMIC DNA]</scope>
    <source>
        <strain evidence="5">JN-39</strain>
    </source>
</reference>
<dbReference type="PANTHER" id="PTHR43308:SF5">
    <property type="entry name" value="S-LAYER PROTEIN _ PEPTIDOGLYCAN ENDO-BETA-N-ACETYLGLUCOSAMINIDASE"/>
    <property type="match status" value="1"/>
</dbReference>
<dbReference type="InterPro" id="IPR051465">
    <property type="entry name" value="Cell_Envelope_Struct_Comp"/>
</dbReference>
<name>A0A410PSC5_9FIRM</name>
<dbReference type="Proteomes" id="UP000287601">
    <property type="component" value="Chromosome"/>
</dbReference>
<dbReference type="OrthoDB" id="1864276at2"/>
<accession>A0A410PSC5</accession>
<dbReference type="PROSITE" id="PS51272">
    <property type="entry name" value="SLH"/>
    <property type="match status" value="3"/>
</dbReference>
<dbReference type="InterPro" id="IPR001119">
    <property type="entry name" value="SLH_dom"/>
</dbReference>
<evidence type="ECO:0000313" key="5">
    <source>
        <dbReference type="Proteomes" id="UP000287601"/>
    </source>
</evidence>
<dbReference type="Pfam" id="PF00395">
    <property type="entry name" value="SLH"/>
    <property type="match status" value="3"/>
</dbReference>
<feature type="domain" description="SLH" evidence="3">
    <location>
        <begin position="97"/>
        <end position="160"/>
    </location>
</feature>
<keyword evidence="2" id="KW-0732">Signal</keyword>
<dbReference type="AlphaFoldDB" id="A0A410PSC5"/>
<keyword evidence="1" id="KW-0677">Repeat</keyword>
<dbReference type="PANTHER" id="PTHR43308">
    <property type="entry name" value="OUTER MEMBRANE PROTEIN ALPHA-RELATED"/>
    <property type="match status" value="1"/>
</dbReference>
<feature type="chain" id="PRO_5039577135" evidence="2">
    <location>
        <begin position="36"/>
        <end position="801"/>
    </location>
</feature>
<evidence type="ECO:0000259" key="3">
    <source>
        <dbReference type="PROSITE" id="PS51272"/>
    </source>
</evidence>
<dbReference type="KEGG" id="amij:EQM06_00880"/>
<gene>
    <name evidence="4" type="ORF">EQM06_00880</name>
</gene>
<feature type="domain" description="SLH" evidence="3">
    <location>
        <begin position="161"/>
        <end position="224"/>
    </location>
</feature>
<sequence length="801" mass="83171">MVKKERRDKMKKKRVLAIMLSAVMVCTMNVSFASAGADKFTDLNGHWGQSIINEAAGLGIVGGYPEGYFLPDNLMKREEFYKLITNVLTVVPDTSSTVVTFKDVDPIEWYVPTIKTAVAAGITKGYEDGNFGIGQMISRQEAAKVVASVIPADNLDTSKNASAVKDAALIGDWALPYVNIMFQKGYMQGDDQGNFRPTMALTRAEAATLLLNVKKKETVIKGPGTTAVSPTPDVTTPTGDAGCQKIHAVMGGAFTVGTGTAKDPYEISTEAQLNHIRVHLNEGGYYILTKDIKVNSDFAATVPSASSGAPNWSEGNFEPIGTEENPFVGNFDGDGHSISGLDITGTVKGKDGGNAAGYAGLFGYVDSKSSIDGVTIEDSAIKGSAYVGGVAGYSKGSITNCVLGADSTVKGQSNTGGIAGCSEQLMKSNINKGTVEGTSSNTGGIVGTVNTEGDALSGCVNKGVVKGKSRTGGIAGYIPASTATVQVKECNNAGKVSSTADYAGGVAGQVDGSSYGIYLESCYNTGEVSGEGTNGGIIGYAKGDRTKISDCSNTGEINGKYSGGIAGSNEGDIQQCYNKGKIIADSEAGGIVAYQNTGGGRIHECYNVGNVTSNSNAGGIAGLSKDKIFNAYNTGDIKATNTAGGLVGLNYALVQRSYNVGDVDGDSGIGALIGRNRAKLINCFWLLGTANAGIGYEDSGSEKSIVMVLSKEQLSGQLKVKLDNGFQLLTSYLNNKAGSEVWTYTYSTEQSADSDSSDIISDGGGIVPPISISTAEEKGNVITASDLRSAYLYPELIQLKQ</sequence>
<protein>
    <submittedName>
        <fullName evidence="4">S-layer homology domain-containing protein</fullName>
    </submittedName>
</protein>
<feature type="domain" description="SLH" evidence="3">
    <location>
        <begin position="35"/>
        <end position="96"/>
    </location>
</feature>
<proteinExistence type="predicted"/>
<dbReference type="EMBL" id="CP035281">
    <property type="protein sequence ID" value="QAT41891.1"/>
    <property type="molecule type" value="Genomic_DNA"/>
</dbReference>
<evidence type="ECO:0000256" key="2">
    <source>
        <dbReference type="SAM" id="SignalP"/>
    </source>
</evidence>
<evidence type="ECO:0000256" key="1">
    <source>
        <dbReference type="ARBA" id="ARBA00022737"/>
    </source>
</evidence>
<dbReference type="Gene3D" id="2.160.20.110">
    <property type="match status" value="2"/>
</dbReference>
<keyword evidence="5" id="KW-1185">Reference proteome</keyword>
<evidence type="ECO:0000313" key="4">
    <source>
        <dbReference type="EMBL" id="QAT41891.1"/>
    </source>
</evidence>
<organism evidence="4 5">
    <name type="scientific">Aminipila luticellarii</name>
    <dbReference type="NCBI Taxonomy" id="2507160"/>
    <lineage>
        <taxon>Bacteria</taxon>
        <taxon>Bacillati</taxon>
        <taxon>Bacillota</taxon>
        <taxon>Clostridia</taxon>
        <taxon>Peptostreptococcales</taxon>
        <taxon>Anaerovoracaceae</taxon>
        <taxon>Aminipila</taxon>
    </lineage>
</organism>